<dbReference type="Proteomes" id="UP000823772">
    <property type="component" value="Unassembled WGS sequence"/>
</dbReference>
<dbReference type="FunFam" id="3.40.50.300:FF:000384">
    <property type="entry name" value="Thymidine kinase"/>
    <property type="match status" value="1"/>
</dbReference>
<dbReference type="InterPro" id="IPR020633">
    <property type="entry name" value="Thymidine_kinase_CS"/>
</dbReference>
<protein>
    <recommendedName>
        <fullName evidence="2 9">Thymidine kinase</fullName>
        <ecNumber evidence="2 9">2.7.1.21</ecNumber>
    </recommendedName>
</protein>
<evidence type="ECO:0000256" key="13">
    <source>
        <dbReference type="RuleBase" id="RU004165"/>
    </source>
</evidence>
<evidence type="ECO:0000313" key="14">
    <source>
        <dbReference type="EMBL" id="MBO8481593.1"/>
    </source>
</evidence>
<accession>A0A9D9NQF2</accession>
<dbReference type="AlphaFoldDB" id="A0A9D9NQF2"/>
<dbReference type="Gene3D" id="3.40.50.300">
    <property type="entry name" value="P-loop containing nucleotide triphosphate hydrolases"/>
    <property type="match status" value="1"/>
</dbReference>
<evidence type="ECO:0000256" key="1">
    <source>
        <dbReference type="ARBA" id="ARBA00007587"/>
    </source>
</evidence>
<dbReference type="Pfam" id="PF00265">
    <property type="entry name" value="TK"/>
    <property type="match status" value="1"/>
</dbReference>
<comment type="caution">
    <text evidence="14">The sequence shown here is derived from an EMBL/GenBank/DDBJ whole genome shotgun (WGS) entry which is preliminary data.</text>
</comment>
<gene>
    <name evidence="9" type="primary">tdk</name>
    <name evidence="14" type="ORF">IAC87_03500</name>
</gene>
<dbReference type="PIRSF" id="PIRSF035805">
    <property type="entry name" value="TK_cell"/>
    <property type="match status" value="1"/>
</dbReference>
<feature type="binding site" evidence="9">
    <location>
        <begin position="17"/>
        <end position="24"/>
    </location>
    <ligand>
        <name>ATP</name>
        <dbReference type="ChEBI" id="CHEBI:30616"/>
    </ligand>
</feature>
<keyword evidence="8 9" id="KW-0067">ATP-binding</keyword>
<comment type="subunit">
    <text evidence="9">Homotetramer.</text>
</comment>
<dbReference type="GO" id="GO:0008270">
    <property type="term" value="F:zinc ion binding"/>
    <property type="evidence" value="ECO:0007669"/>
    <property type="project" value="UniProtKB-UniRule"/>
</dbReference>
<feature type="binding site" evidence="9">
    <location>
        <position position="146"/>
    </location>
    <ligand>
        <name>Zn(2+)</name>
        <dbReference type="ChEBI" id="CHEBI:29105"/>
    </ligand>
</feature>
<dbReference type="GO" id="GO:0005524">
    <property type="term" value="F:ATP binding"/>
    <property type="evidence" value="ECO:0007669"/>
    <property type="project" value="UniProtKB-UniRule"/>
</dbReference>
<keyword evidence="9" id="KW-0862">Zinc</keyword>
<name>A0A9D9NQF2_9BACT</name>
<feature type="active site" description="Proton acceptor" evidence="9 10">
    <location>
        <position position="90"/>
    </location>
</feature>
<comment type="catalytic activity">
    <reaction evidence="9 12">
        <text>thymidine + ATP = dTMP + ADP + H(+)</text>
        <dbReference type="Rhea" id="RHEA:19129"/>
        <dbReference type="ChEBI" id="CHEBI:15378"/>
        <dbReference type="ChEBI" id="CHEBI:17748"/>
        <dbReference type="ChEBI" id="CHEBI:30616"/>
        <dbReference type="ChEBI" id="CHEBI:63528"/>
        <dbReference type="ChEBI" id="CHEBI:456216"/>
        <dbReference type="EC" id="2.7.1.21"/>
    </reaction>
</comment>
<evidence type="ECO:0000256" key="9">
    <source>
        <dbReference type="HAMAP-Rule" id="MF_00124"/>
    </source>
</evidence>
<dbReference type="HAMAP" id="MF_00124">
    <property type="entry name" value="Thymidine_kinase"/>
    <property type="match status" value="1"/>
</dbReference>
<feature type="binding site" evidence="9">
    <location>
        <position position="181"/>
    </location>
    <ligand>
        <name>Zn(2+)</name>
        <dbReference type="ChEBI" id="CHEBI:29105"/>
    </ligand>
</feature>
<evidence type="ECO:0000256" key="7">
    <source>
        <dbReference type="ARBA" id="ARBA00022777"/>
    </source>
</evidence>
<evidence type="ECO:0000256" key="6">
    <source>
        <dbReference type="ARBA" id="ARBA00022741"/>
    </source>
</evidence>
<evidence type="ECO:0000256" key="5">
    <source>
        <dbReference type="ARBA" id="ARBA00022679"/>
    </source>
</evidence>
<dbReference type="SUPFAM" id="SSF52540">
    <property type="entry name" value="P-loop containing nucleoside triphosphate hydrolases"/>
    <property type="match status" value="1"/>
</dbReference>
<dbReference type="GO" id="GO:0046104">
    <property type="term" value="P:thymidine metabolic process"/>
    <property type="evidence" value="ECO:0007669"/>
    <property type="project" value="TreeGrafter"/>
</dbReference>
<dbReference type="Gene3D" id="3.30.60.20">
    <property type="match status" value="1"/>
</dbReference>
<dbReference type="PANTHER" id="PTHR11441:SF0">
    <property type="entry name" value="THYMIDINE KINASE, CYTOSOLIC"/>
    <property type="match status" value="1"/>
</dbReference>
<dbReference type="GO" id="GO:0004797">
    <property type="term" value="F:thymidine kinase activity"/>
    <property type="evidence" value="ECO:0007669"/>
    <property type="project" value="UniProtKB-UniRule"/>
</dbReference>
<keyword evidence="9" id="KW-0479">Metal-binding</keyword>
<dbReference type="EMBL" id="JADILY010000078">
    <property type="protein sequence ID" value="MBO8481593.1"/>
    <property type="molecule type" value="Genomic_DNA"/>
</dbReference>
<proteinExistence type="inferred from homology"/>
<evidence type="ECO:0000256" key="8">
    <source>
        <dbReference type="ARBA" id="ARBA00022840"/>
    </source>
</evidence>
<dbReference type="PROSITE" id="PS00603">
    <property type="entry name" value="TK_CELLULAR_TYPE"/>
    <property type="match status" value="1"/>
</dbReference>
<keyword evidence="6 9" id="KW-0547">Nucleotide-binding</keyword>
<feature type="binding site" evidence="9">
    <location>
        <position position="178"/>
    </location>
    <ligand>
        <name>Zn(2+)</name>
        <dbReference type="ChEBI" id="CHEBI:29105"/>
    </ligand>
</feature>
<feature type="binding site" evidence="11">
    <location>
        <position position="174"/>
    </location>
    <ligand>
        <name>substrate</name>
    </ligand>
</feature>
<dbReference type="NCBIfam" id="NF003296">
    <property type="entry name" value="PRK04296.1-1"/>
    <property type="match status" value="1"/>
</dbReference>
<evidence type="ECO:0000256" key="4">
    <source>
        <dbReference type="ARBA" id="ARBA00022634"/>
    </source>
</evidence>
<dbReference type="GO" id="GO:0005829">
    <property type="term" value="C:cytosol"/>
    <property type="evidence" value="ECO:0007669"/>
    <property type="project" value="TreeGrafter"/>
</dbReference>
<feature type="binding site" evidence="9">
    <location>
        <position position="149"/>
    </location>
    <ligand>
        <name>Zn(2+)</name>
        <dbReference type="ChEBI" id="CHEBI:29105"/>
    </ligand>
</feature>
<dbReference type="InterPro" id="IPR027417">
    <property type="entry name" value="P-loop_NTPase"/>
</dbReference>
<reference evidence="14" key="2">
    <citation type="journal article" date="2021" name="PeerJ">
        <title>Extensive microbial diversity within the chicken gut microbiome revealed by metagenomics and culture.</title>
        <authorList>
            <person name="Gilroy R."/>
            <person name="Ravi A."/>
            <person name="Getino M."/>
            <person name="Pursley I."/>
            <person name="Horton D.L."/>
            <person name="Alikhan N.F."/>
            <person name="Baker D."/>
            <person name="Gharbi K."/>
            <person name="Hall N."/>
            <person name="Watson M."/>
            <person name="Adriaenssens E.M."/>
            <person name="Foster-Nyarko E."/>
            <person name="Jarju S."/>
            <person name="Secka A."/>
            <person name="Antonio M."/>
            <person name="Oren A."/>
            <person name="Chaudhuri R.R."/>
            <person name="La Ragione R."/>
            <person name="Hildebrand F."/>
            <person name="Pallen M.J."/>
        </authorList>
    </citation>
    <scope>NUCLEOTIDE SEQUENCE</scope>
    <source>
        <strain evidence="14">B3-2255</strain>
    </source>
</reference>
<comment type="similarity">
    <text evidence="1 9 13">Belongs to the thymidine kinase family.</text>
</comment>
<feature type="binding site" evidence="11">
    <location>
        <begin position="166"/>
        <end position="169"/>
    </location>
    <ligand>
        <name>substrate</name>
    </ligand>
</feature>
<evidence type="ECO:0000256" key="2">
    <source>
        <dbReference type="ARBA" id="ARBA00012118"/>
    </source>
</evidence>
<evidence type="ECO:0000256" key="3">
    <source>
        <dbReference type="ARBA" id="ARBA00022490"/>
    </source>
</evidence>
<reference evidence="14" key="1">
    <citation type="submission" date="2020-10" db="EMBL/GenBank/DDBJ databases">
        <authorList>
            <person name="Gilroy R."/>
        </authorList>
    </citation>
    <scope>NUCLEOTIDE SEQUENCE</scope>
    <source>
        <strain evidence="14">B3-2255</strain>
    </source>
</reference>
<keyword evidence="3 9" id="KW-0963">Cytoplasm</keyword>
<comment type="subcellular location">
    <subcellularLocation>
        <location evidence="9">Cytoplasm</location>
    </subcellularLocation>
</comment>
<keyword evidence="5 9" id="KW-0808">Transferase</keyword>
<dbReference type="InterPro" id="IPR001267">
    <property type="entry name" value="Thymidine_kinase"/>
</dbReference>
<evidence type="ECO:0000256" key="12">
    <source>
        <dbReference type="RuleBase" id="RU000544"/>
    </source>
</evidence>
<keyword evidence="4 9" id="KW-0237">DNA synthesis</keyword>
<dbReference type="GO" id="GO:0071897">
    <property type="term" value="P:DNA biosynthetic process"/>
    <property type="evidence" value="ECO:0007669"/>
    <property type="project" value="UniProtKB-KW"/>
</dbReference>
<dbReference type="PANTHER" id="PTHR11441">
    <property type="entry name" value="THYMIDINE KINASE"/>
    <property type="match status" value="1"/>
</dbReference>
<evidence type="ECO:0000256" key="11">
    <source>
        <dbReference type="PIRSR" id="PIRSR035805-2"/>
    </source>
</evidence>
<organism evidence="14 15">
    <name type="scientific">Candidatus Merdivivens faecigallinarum</name>
    <dbReference type="NCBI Taxonomy" id="2840871"/>
    <lineage>
        <taxon>Bacteria</taxon>
        <taxon>Pseudomonadati</taxon>
        <taxon>Bacteroidota</taxon>
        <taxon>Bacteroidia</taxon>
        <taxon>Bacteroidales</taxon>
        <taxon>Muribaculaceae</taxon>
        <taxon>Muribaculaceae incertae sedis</taxon>
        <taxon>Candidatus Merdivivens</taxon>
    </lineage>
</organism>
<keyword evidence="7 9" id="KW-0418">Kinase</keyword>
<evidence type="ECO:0000256" key="10">
    <source>
        <dbReference type="PIRSR" id="PIRSR035805-1"/>
    </source>
</evidence>
<evidence type="ECO:0000313" key="15">
    <source>
        <dbReference type="Proteomes" id="UP000823772"/>
    </source>
</evidence>
<dbReference type="SUPFAM" id="SSF57716">
    <property type="entry name" value="Glucocorticoid receptor-like (DNA-binding domain)"/>
    <property type="match status" value="1"/>
</dbReference>
<dbReference type="EC" id="2.7.1.21" evidence="2 9"/>
<feature type="binding site" evidence="9">
    <location>
        <begin position="89"/>
        <end position="92"/>
    </location>
    <ligand>
        <name>ATP</name>
        <dbReference type="ChEBI" id="CHEBI:30616"/>
    </ligand>
</feature>
<sequence length="200" mass="22121">MFTETPKKSGAIEVCCGSMFSGKSSELIRRLSRAKIAKLRVMSFTPAMDTRYSTFEVVSHDGMHIESIAVNDPTEILRYAQNVDVVGIDEVQFMDESIVDVASQLANSGIRVICAGLDMDYTGKPFGPMPRLMAIAEHITKLHAICVRCGDPANNSFRTADSDELVMLGEKDAYIPLCRHCFNELMKKRSGADIFRSETA</sequence>